<feature type="transmembrane region" description="Helical" evidence="6">
    <location>
        <begin position="292"/>
        <end position="310"/>
    </location>
</feature>
<keyword evidence="5 6" id="KW-0472">Membrane</keyword>
<evidence type="ECO:0000256" key="1">
    <source>
        <dbReference type="ARBA" id="ARBA00004651"/>
    </source>
</evidence>
<comment type="subcellular location">
    <subcellularLocation>
        <location evidence="1">Cell membrane</location>
        <topology evidence="1">Multi-pass membrane protein</topology>
    </subcellularLocation>
</comment>
<feature type="transmembrane region" description="Helical" evidence="6">
    <location>
        <begin position="169"/>
        <end position="192"/>
    </location>
</feature>
<accession>A0ABW4HXQ1</accession>
<evidence type="ECO:0000256" key="6">
    <source>
        <dbReference type="SAM" id="Phobius"/>
    </source>
</evidence>
<feature type="transmembrane region" description="Helical" evidence="6">
    <location>
        <begin position="145"/>
        <end position="162"/>
    </location>
</feature>
<dbReference type="InterPro" id="IPR018385">
    <property type="entry name" value="C4_dicarb_anaerob_car-like"/>
</dbReference>
<dbReference type="InterPro" id="IPR051679">
    <property type="entry name" value="DASS-Related_Transporters"/>
</dbReference>
<evidence type="ECO:0000256" key="2">
    <source>
        <dbReference type="ARBA" id="ARBA00022475"/>
    </source>
</evidence>
<evidence type="ECO:0000256" key="4">
    <source>
        <dbReference type="ARBA" id="ARBA00022989"/>
    </source>
</evidence>
<feature type="transmembrane region" description="Helical" evidence="6">
    <location>
        <begin position="204"/>
        <end position="223"/>
    </location>
</feature>
<feature type="transmembrane region" description="Helical" evidence="6">
    <location>
        <begin position="122"/>
        <end position="139"/>
    </location>
</feature>
<feature type="transmembrane region" description="Helical" evidence="6">
    <location>
        <begin position="322"/>
        <end position="340"/>
    </location>
</feature>
<organism evidence="7 8">
    <name type="scientific">Oceanobacillus luteolus</name>
    <dbReference type="NCBI Taxonomy" id="1274358"/>
    <lineage>
        <taxon>Bacteria</taxon>
        <taxon>Bacillati</taxon>
        <taxon>Bacillota</taxon>
        <taxon>Bacilli</taxon>
        <taxon>Bacillales</taxon>
        <taxon>Bacillaceae</taxon>
        <taxon>Oceanobacillus</taxon>
    </lineage>
</organism>
<feature type="transmembrane region" description="Helical" evidence="6">
    <location>
        <begin position="263"/>
        <end position="286"/>
    </location>
</feature>
<evidence type="ECO:0000256" key="3">
    <source>
        <dbReference type="ARBA" id="ARBA00022692"/>
    </source>
</evidence>
<dbReference type="Pfam" id="PF03606">
    <property type="entry name" value="DcuC"/>
    <property type="match status" value="1"/>
</dbReference>
<keyword evidence="8" id="KW-1185">Reference proteome</keyword>
<keyword evidence="4 6" id="KW-1133">Transmembrane helix</keyword>
<name>A0ABW4HXQ1_9BACI</name>
<keyword evidence="2" id="KW-1003">Cell membrane</keyword>
<feature type="transmembrane region" description="Helical" evidence="6">
    <location>
        <begin position="20"/>
        <end position="38"/>
    </location>
</feature>
<feature type="transmembrane region" description="Helical" evidence="6">
    <location>
        <begin position="421"/>
        <end position="440"/>
    </location>
</feature>
<evidence type="ECO:0000313" key="7">
    <source>
        <dbReference type="EMBL" id="MFD1610143.1"/>
    </source>
</evidence>
<dbReference type="EMBL" id="JBHUDE010000167">
    <property type="protein sequence ID" value="MFD1610143.1"/>
    <property type="molecule type" value="Genomic_DNA"/>
</dbReference>
<dbReference type="PANTHER" id="PTHR43652">
    <property type="entry name" value="BASIC AMINO ACID ANTIPORTER YFCC-RELATED"/>
    <property type="match status" value="1"/>
</dbReference>
<feature type="transmembrane region" description="Helical" evidence="6">
    <location>
        <begin position="80"/>
        <end position="101"/>
    </location>
</feature>
<proteinExistence type="predicted"/>
<keyword evidence="3 6" id="KW-0812">Transmembrane</keyword>
<feature type="transmembrane region" description="Helical" evidence="6">
    <location>
        <begin position="447"/>
        <end position="468"/>
    </location>
</feature>
<dbReference type="Proteomes" id="UP001597221">
    <property type="component" value="Unassembled WGS sequence"/>
</dbReference>
<evidence type="ECO:0000313" key="8">
    <source>
        <dbReference type="Proteomes" id="UP001597221"/>
    </source>
</evidence>
<comment type="caution">
    <text evidence="7">The sequence shown here is derived from an EMBL/GenBank/DDBJ whole genome shotgun (WGS) entry which is preliminary data.</text>
</comment>
<protein>
    <submittedName>
        <fullName evidence="7">YfcC family protein</fullName>
    </submittedName>
</protein>
<reference evidence="8" key="1">
    <citation type="journal article" date="2019" name="Int. J. Syst. Evol. Microbiol.">
        <title>The Global Catalogue of Microorganisms (GCM) 10K type strain sequencing project: providing services to taxonomists for standard genome sequencing and annotation.</title>
        <authorList>
            <consortium name="The Broad Institute Genomics Platform"/>
            <consortium name="The Broad Institute Genome Sequencing Center for Infectious Disease"/>
            <person name="Wu L."/>
            <person name="Ma J."/>
        </authorList>
    </citation>
    <scope>NUCLEOTIDE SEQUENCE [LARGE SCALE GENOMIC DNA]</scope>
    <source>
        <strain evidence="8">CGMCC 1.12376</strain>
    </source>
</reference>
<sequence>MQKTEKHHIEPQKKSWVPHIFVLLFVLIFLASLATYIVPAGSYERVTNEEGMEVIDPESFEYIDRTPVDLFGFMLAIPNGLIETAEIVFGIIIIGGMFAVIERTGIINLGVGKLANTFANRGLIVIPILMIPFALITAFTSQIELSLIYLPAILPLILRLGFDKVTAAATVLIATVAGFTLGITSPANVGVAQQVSQLPLYSGMNYRIIMLITILTIGIFYVMRYAKKVRDNPELSVTYDEYERIQNNVVEDNGEQKATKRQIAASFILLIAFGVLICGLLVHGWYFRELAGLYILTGVAVGIVGGLNGTQIAESFVEGFKNIILGALVVGIARGIAVVLNDGNIMDTLIYAAGNVVASMPSEITAVIMFVVQGIINFFIPSGSGQAMVTMPIMSGLADLSGVTRQVAVLAFLFGDGFANIFYPTSGYFMAALAIAGIAWEKWVKFIWKLLLIWYSLAIVFLLIAQWMNYT</sequence>
<evidence type="ECO:0000256" key="5">
    <source>
        <dbReference type="ARBA" id="ARBA00023136"/>
    </source>
</evidence>
<dbReference type="RefSeq" id="WP_379599643.1">
    <property type="nucleotide sequence ID" value="NZ_JBHUDE010000167.1"/>
</dbReference>
<dbReference type="PANTHER" id="PTHR43652:SF2">
    <property type="entry name" value="BASIC AMINO ACID ANTIPORTER YFCC-RELATED"/>
    <property type="match status" value="1"/>
</dbReference>
<gene>
    <name evidence="7" type="ORF">ACFSBH_21235</name>
</gene>